<dbReference type="InterPro" id="IPR032675">
    <property type="entry name" value="LRR_dom_sf"/>
</dbReference>
<dbReference type="Proteomes" id="UP000821866">
    <property type="component" value="Chromosome 3"/>
</dbReference>
<dbReference type="AlphaFoldDB" id="A0A9J6EAU0"/>
<dbReference type="PANTHER" id="PTHR47679">
    <property type="entry name" value="PROTEIN TORNADO 1"/>
    <property type="match status" value="1"/>
</dbReference>
<proteinExistence type="predicted"/>
<dbReference type="OMA" id="WRETRAM"/>
<dbReference type="SUPFAM" id="SSF52047">
    <property type="entry name" value="RNI-like"/>
    <property type="match status" value="2"/>
</dbReference>
<gene>
    <name evidence="1" type="ORF">HPB51_019665</name>
</gene>
<reference evidence="1" key="1">
    <citation type="journal article" date="2020" name="Cell">
        <title>Large-Scale Comparative Analyses of Tick Genomes Elucidate Their Genetic Diversity and Vector Capacities.</title>
        <authorList>
            <consortium name="Tick Genome and Microbiome Consortium (TIGMIC)"/>
            <person name="Jia N."/>
            <person name="Wang J."/>
            <person name="Shi W."/>
            <person name="Du L."/>
            <person name="Sun Y."/>
            <person name="Zhan W."/>
            <person name="Jiang J.F."/>
            <person name="Wang Q."/>
            <person name="Zhang B."/>
            <person name="Ji P."/>
            <person name="Bell-Sakyi L."/>
            <person name="Cui X.M."/>
            <person name="Yuan T.T."/>
            <person name="Jiang B.G."/>
            <person name="Yang W.F."/>
            <person name="Lam T.T."/>
            <person name="Chang Q.C."/>
            <person name="Ding S.J."/>
            <person name="Wang X.J."/>
            <person name="Zhu J.G."/>
            <person name="Ruan X.D."/>
            <person name="Zhao L."/>
            <person name="Wei J.T."/>
            <person name="Ye R.Z."/>
            <person name="Que T.C."/>
            <person name="Du C.H."/>
            <person name="Zhou Y.H."/>
            <person name="Cheng J.X."/>
            <person name="Dai P.F."/>
            <person name="Guo W.B."/>
            <person name="Han X.H."/>
            <person name="Huang E.J."/>
            <person name="Li L.F."/>
            <person name="Wei W."/>
            <person name="Gao Y.C."/>
            <person name="Liu J.Z."/>
            <person name="Shao H.Z."/>
            <person name="Wang X."/>
            <person name="Wang C.C."/>
            <person name="Yang T.C."/>
            <person name="Huo Q.B."/>
            <person name="Li W."/>
            <person name="Chen H.Y."/>
            <person name="Chen S.E."/>
            <person name="Zhou L.G."/>
            <person name="Ni X.B."/>
            <person name="Tian J.H."/>
            <person name="Sheng Y."/>
            <person name="Liu T."/>
            <person name="Pan Y.S."/>
            <person name="Xia L.Y."/>
            <person name="Li J."/>
            <person name="Zhao F."/>
            <person name="Cao W.C."/>
        </authorList>
    </citation>
    <scope>NUCLEOTIDE SEQUENCE</scope>
    <source>
        <strain evidence="1">Rmic-2018</strain>
    </source>
</reference>
<dbReference type="VEuPathDB" id="VectorBase:LOC119163488"/>
<evidence type="ECO:0000313" key="1">
    <source>
        <dbReference type="EMBL" id="KAH8031651.1"/>
    </source>
</evidence>
<organism evidence="1 2">
    <name type="scientific">Rhipicephalus microplus</name>
    <name type="common">Cattle tick</name>
    <name type="synonym">Boophilus microplus</name>
    <dbReference type="NCBI Taxonomy" id="6941"/>
    <lineage>
        <taxon>Eukaryota</taxon>
        <taxon>Metazoa</taxon>
        <taxon>Ecdysozoa</taxon>
        <taxon>Arthropoda</taxon>
        <taxon>Chelicerata</taxon>
        <taxon>Arachnida</taxon>
        <taxon>Acari</taxon>
        <taxon>Parasitiformes</taxon>
        <taxon>Ixodida</taxon>
        <taxon>Ixodoidea</taxon>
        <taxon>Ixodidae</taxon>
        <taxon>Rhipicephalinae</taxon>
        <taxon>Rhipicephalus</taxon>
        <taxon>Boophilus</taxon>
    </lineage>
</organism>
<dbReference type="EMBL" id="JABSTU010000005">
    <property type="protein sequence ID" value="KAH8031651.1"/>
    <property type="molecule type" value="Genomic_DNA"/>
</dbReference>
<comment type="caution">
    <text evidence="1">The sequence shown here is derived from an EMBL/GenBank/DDBJ whole genome shotgun (WGS) entry which is preliminary data.</text>
</comment>
<keyword evidence="2" id="KW-1185">Reference proteome</keyword>
<dbReference type="PANTHER" id="PTHR47679:SF2">
    <property type="entry name" value="C-TERMINAL OF ROC (COR) DOMAIN-CONTAINING PROTEIN"/>
    <property type="match status" value="1"/>
</dbReference>
<sequence>MLSRTSFLGDIKREIPCVDYTRLAATVERMALRLKASGVDLDKTCSKTADNLSRCWIEDRLCFLNVLMRDVGMHVFEHAPGKFALTTFPDVYTNYEKSESTLLESATLVYWLLKGHRCVTRLDLGDAAVLFCSFPALLCKALRQNKGLEEIRFHPRDLRGVWRETRAMNILSSTVGKLSVLLDALVINELVPTVVSLGGIAEAVRRGRLRRLLISNGASSKIARRLFRAVGYSSSLSELEVRCNKRLPLFNAAVLSDALKRNRTLRKLTIEWLEKDAVGTLLQSLKDNATLEEMSLIYSYDEPNHVLWDGFEALRVNRGLKSIKLVGVGLVNSCALTVAGILRENNVLQEVCLSDNSIGDLGAGALAKALLTNSTLKRLDISECMCSYDGLSSFVKALALNTTVECVRLGDIDCPEDWTPSTPLTANICARLDVTWHTRGLEDWASSLPEGGAKHFPRLTVGWNKDAEGSGVHKLFCAVSVTHVSITELVVSCPERVAVGCSDAIVTFLERTHTLKKLTVIVRDHCYNFVDGVIWGLARNNSVSEARFRECYLIDQLTKGLQDLMRTNRTLYLLEFKAVYLKERAVRSLADELQSNFVLLTFDSEYTPDIGMHPIFSILDRNHAYLCRAVECVLNSSAEAESIQALRLLSTADSLLNALVKASGKDREECRELVQESVRRLS</sequence>
<dbReference type="SMART" id="SM00368">
    <property type="entry name" value="LRR_RI"/>
    <property type="match status" value="2"/>
</dbReference>
<evidence type="ECO:0000313" key="2">
    <source>
        <dbReference type="Proteomes" id="UP000821866"/>
    </source>
</evidence>
<protein>
    <recommendedName>
        <fullName evidence="3">Ran gtpase-activating protein</fullName>
    </recommendedName>
</protein>
<dbReference type="Gene3D" id="3.80.10.10">
    <property type="entry name" value="Ribonuclease Inhibitor"/>
    <property type="match status" value="2"/>
</dbReference>
<reference evidence="1" key="2">
    <citation type="submission" date="2021-09" db="EMBL/GenBank/DDBJ databases">
        <authorList>
            <person name="Jia N."/>
            <person name="Wang J."/>
            <person name="Shi W."/>
            <person name="Du L."/>
            <person name="Sun Y."/>
            <person name="Zhan W."/>
            <person name="Jiang J."/>
            <person name="Wang Q."/>
            <person name="Zhang B."/>
            <person name="Ji P."/>
            <person name="Sakyi L.B."/>
            <person name="Cui X."/>
            <person name="Yuan T."/>
            <person name="Jiang B."/>
            <person name="Yang W."/>
            <person name="Lam T.T.-Y."/>
            <person name="Chang Q."/>
            <person name="Ding S."/>
            <person name="Wang X."/>
            <person name="Zhu J."/>
            <person name="Ruan X."/>
            <person name="Zhao L."/>
            <person name="Wei J."/>
            <person name="Que T."/>
            <person name="Du C."/>
            <person name="Cheng J."/>
            <person name="Dai P."/>
            <person name="Han X."/>
            <person name="Huang E."/>
            <person name="Gao Y."/>
            <person name="Liu J."/>
            <person name="Shao H."/>
            <person name="Ye R."/>
            <person name="Li L."/>
            <person name="Wei W."/>
            <person name="Wang X."/>
            <person name="Wang C."/>
            <person name="Huo Q."/>
            <person name="Li W."/>
            <person name="Guo W."/>
            <person name="Chen H."/>
            <person name="Chen S."/>
            <person name="Zhou L."/>
            <person name="Zhou L."/>
            <person name="Ni X."/>
            <person name="Tian J."/>
            <person name="Zhou Y."/>
            <person name="Sheng Y."/>
            <person name="Liu T."/>
            <person name="Pan Y."/>
            <person name="Xia L."/>
            <person name="Li J."/>
            <person name="Zhao F."/>
            <person name="Cao W."/>
        </authorList>
    </citation>
    <scope>NUCLEOTIDE SEQUENCE</scope>
    <source>
        <strain evidence="1">Rmic-2018</strain>
        <tissue evidence="1">Larvae</tissue>
    </source>
</reference>
<name>A0A9J6EAU0_RHIMP</name>
<evidence type="ECO:0008006" key="3">
    <source>
        <dbReference type="Google" id="ProtNLM"/>
    </source>
</evidence>
<dbReference type="OrthoDB" id="6493507at2759"/>
<accession>A0A9J6EAU0</accession>